<feature type="transmembrane region" description="Helical" evidence="6">
    <location>
        <begin position="93"/>
        <end position="111"/>
    </location>
</feature>
<keyword evidence="5 6" id="KW-0472">Membrane</keyword>
<evidence type="ECO:0000313" key="7">
    <source>
        <dbReference type="EMBL" id="SUZ52674.1"/>
    </source>
</evidence>
<feature type="transmembrane region" description="Helical" evidence="6">
    <location>
        <begin position="223"/>
        <end position="242"/>
    </location>
</feature>
<dbReference type="EMBL" id="UINC01000288">
    <property type="protein sequence ID" value="SUZ52674.1"/>
    <property type="molecule type" value="Genomic_DNA"/>
</dbReference>
<keyword evidence="2" id="KW-0808">Transferase</keyword>
<feature type="transmembrane region" description="Helical" evidence="6">
    <location>
        <begin position="20"/>
        <end position="40"/>
    </location>
</feature>
<evidence type="ECO:0000256" key="4">
    <source>
        <dbReference type="ARBA" id="ARBA00022989"/>
    </source>
</evidence>
<dbReference type="GO" id="GO:0008961">
    <property type="term" value="F:phosphatidylglycerol-prolipoprotein diacylglyceryl transferase activity"/>
    <property type="evidence" value="ECO:0007669"/>
    <property type="project" value="InterPro"/>
</dbReference>
<keyword evidence="4 6" id="KW-1133">Transmembrane helix</keyword>
<dbReference type="PANTHER" id="PTHR30589:SF0">
    <property type="entry name" value="PHOSPHATIDYLGLYCEROL--PROLIPOPROTEIN DIACYLGLYCERYL TRANSFERASE"/>
    <property type="match status" value="1"/>
</dbReference>
<evidence type="ECO:0000256" key="3">
    <source>
        <dbReference type="ARBA" id="ARBA00022692"/>
    </source>
</evidence>
<proteinExistence type="inferred from homology"/>
<feature type="transmembrane region" description="Helical" evidence="6">
    <location>
        <begin position="248"/>
        <end position="271"/>
    </location>
</feature>
<evidence type="ECO:0008006" key="8">
    <source>
        <dbReference type="Google" id="ProtNLM"/>
    </source>
</evidence>
<feature type="transmembrane region" description="Helical" evidence="6">
    <location>
        <begin position="195"/>
        <end position="211"/>
    </location>
</feature>
<dbReference type="GO" id="GO:0005886">
    <property type="term" value="C:plasma membrane"/>
    <property type="evidence" value="ECO:0007669"/>
    <property type="project" value="InterPro"/>
</dbReference>
<gene>
    <name evidence="7" type="ORF">METZ01_LOCUS5528</name>
</gene>
<keyword evidence="3 6" id="KW-0812">Transmembrane</keyword>
<sequence length="285" mass="31621">MYPVIFELPGWLPGVGGMPITSFGVFMLLAFLTGGWIIRSELERMGEDPERAWDLVFMGVVGGILGAKGYYILLNYERLASDPAALIFSRGGLVWYGGFLLATVLVIWEIRRRKLPLGRTFDAGAPALALGYAVGRMGCFLVGDDWGRPTDSIFGIAFPRGAPPTRVDIIERDFGISVDPELIEKYGQIVPVHPTQLYEVGISTLIFFFLWRVRKNQKSPGRLFMLWLVMASGERFLVEFLRAKDDRFFGILTLAQLVSLAIAAVGLVGIVRMKSANRPEPARSS</sequence>
<reference evidence="7" key="1">
    <citation type="submission" date="2018-05" db="EMBL/GenBank/DDBJ databases">
        <authorList>
            <person name="Lanie J.A."/>
            <person name="Ng W.-L."/>
            <person name="Kazmierczak K.M."/>
            <person name="Andrzejewski T.M."/>
            <person name="Davidsen T.M."/>
            <person name="Wayne K.J."/>
            <person name="Tettelin H."/>
            <person name="Glass J.I."/>
            <person name="Rusch D."/>
            <person name="Podicherti R."/>
            <person name="Tsui H.-C.T."/>
            <person name="Winkler M.E."/>
        </authorList>
    </citation>
    <scope>NUCLEOTIDE SEQUENCE</scope>
</reference>
<name>A0A381NF06_9ZZZZ</name>
<dbReference type="AlphaFoldDB" id="A0A381NF06"/>
<dbReference type="InterPro" id="IPR001640">
    <property type="entry name" value="Lgt"/>
</dbReference>
<feature type="transmembrane region" description="Helical" evidence="6">
    <location>
        <begin position="52"/>
        <end position="73"/>
    </location>
</feature>
<protein>
    <recommendedName>
        <fullName evidence="8">Prolipoprotein diacylglyceryl transferase</fullName>
    </recommendedName>
</protein>
<evidence type="ECO:0000256" key="2">
    <source>
        <dbReference type="ARBA" id="ARBA00022679"/>
    </source>
</evidence>
<dbReference type="HAMAP" id="MF_01147">
    <property type="entry name" value="Lgt"/>
    <property type="match status" value="1"/>
</dbReference>
<dbReference type="Pfam" id="PF01790">
    <property type="entry name" value="LGT"/>
    <property type="match status" value="1"/>
</dbReference>
<evidence type="ECO:0000256" key="5">
    <source>
        <dbReference type="ARBA" id="ARBA00023136"/>
    </source>
</evidence>
<dbReference type="GO" id="GO:0042158">
    <property type="term" value="P:lipoprotein biosynthetic process"/>
    <property type="evidence" value="ECO:0007669"/>
    <property type="project" value="InterPro"/>
</dbReference>
<evidence type="ECO:0000256" key="6">
    <source>
        <dbReference type="SAM" id="Phobius"/>
    </source>
</evidence>
<dbReference type="NCBIfam" id="TIGR00544">
    <property type="entry name" value="lgt"/>
    <property type="match status" value="1"/>
</dbReference>
<dbReference type="PANTHER" id="PTHR30589">
    <property type="entry name" value="PROLIPOPROTEIN DIACYLGLYCERYL TRANSFERASE"/>
    <property type="match status" value="1"/>
</dbReference>
<feature type="transmembrane region" description="Helical" evidence="6">
    <location>
        <begin position="123"/>
        <end position="143"/>
    </location>
</feature>
<organism evidence="7">
    <name type="scientific">marine metagenome</name>
    <dbReference type="NCBI Taxonomy" id="408172"/>
    <lineage>
        <taxon>unclassified sequences</taxon>
        <taxon>metagenomes</taxon>
        <taxon>ecological metagenomes</taxon>
    </lineage>
</organism>
<keyword evidence="1" id="KW-1003">Cell membrane</keyword>
<evidence type="ECO:0000256" key="1">
    <source>
        <dbReference type="ARBA" id="ARBA00022475"/>
    </source>
</evidence>
<accession>A0A381NF06</accession>